<accession>A0ABQ1TKB3</accession>
<protein>
    <recommendedName>
        <fullName evidence="4">Secreted protein</fullName>
    </recommendedName>
</protein>
<reference evidence="3" key="1">
    <citation type="journal article" date="2019" name="Int. J. Syst. Evol. Microbiol.">
        <title>The Global Catalogue of Microorganisms (GCM) 10K type strain sequencing project: providing services to taxonomists for standard genome sequencing and annotation.</title>
        <authorList>
            <consortium name="The Broad Institute Genomics Platform"/>
            <consortium name="The Broad Institute Genome Sequencing Center for Infectious Disease"/>
            <person name="Wu L."/>
            <person name="Ma J."/>
        </authorList>
    </citation>
    <scope>NUCLEOTIDE SEQUENCE [LARGE SCALE GENOMIC DNA]</scope>
    <source>
        <strain evidence="3">CGMCC 1.16060</strain>
    </source>
</reference>
<dbReference type="Proteomes" id="UP000655016">
    <property type="component" value="Unassembled WGS sequence"/>
</dbReference>
<evidence type="ECO:0000313" key="2">
    <source>
        <dbReference type="EMBL" id="GGE97649.1"/>
    </source>
</evidence>
<evidence type="ECO:0008006" key="4">
    <source>
        <dbReference type="Google" id="ProtNLM"/>
    </source>
</evidence>
<feature type="chain" id="PRO_5047009446" description="Secreted protein" evidence="1">
    <location>
        <begin position="17"/>
        <end position="109"/>
    </location>
</feature>
<comment type="caution">
    <text evidence="2">The sequence shown here is derived from an EMBL/GenBank/DDBJ whole genome shotgun (WGS) entry which is preliminary data.</text>
</comment>
<evidence type="ECO:0000256" key="1">
    <source>
        <dbReference type="SAM" id="SignalP"/>
    </source>
</evidence>
<proteinExistence type="predicted"/>
<dbReference type="RefSeq" id="WP_163392499.1">
    <property type="nucleotide sequence ID" value="NZ_BMKP01000001.1"/>
</dbReference>
<dbReference type="InterPro" id="IPR046601">
    <property type="entry name" value="DUF6660"/>
</dbReference>
<gene>
    <name evidence="2" type="ORF">GCM10011518_03790</name>
</gene>
<organism evidence="2 3">
    <name type="scientific">Flavobacterium limi</name>
    <dbReference type="NCBI Taxonomy" id="2045105"/>
    <lineage>
        <taxon>Bacteria</taxon>
        <taxon>Pseudomonadati</taxon>
        <taxon>Bacteroidota</taxon>
        <taxon>Flavobacteriia</taxon>
        <taxon>Flavobacteriales</taxon>
        <taxon>Flavobacteriaceae</taxon>
        <taxon>Flavobacterium</taxon>
    </lineage>
</organism>
<keyword evidence="1" id="KW-0732">Signal</keyword>
<evidence type="ECO:0000313" key="3">
    <source>
        <dbReference type="Proteomes" id="UP000655016"/>
    </source>
</evidence>
<dbReference type="Pfam" id="PF20365">
    <property type="entry name" value="DUF6660"/>
    <property type="match status" value="1"/>
</dbReference>
<dbReference type="EMBL" id="BMKP01000001">
    <property type="protein sequence ID" value="GGE97649.1"/>
    <property type="molecule type" value="Genomic_DNA"/>
</dbReference>
<keyword evidence="3" id="KW-1185">Reference proteome</keyword>
<sequence length="109" mass="12785">MRLAWFLFSIYLVSLALLPCNDIDDCADFAKTELHKTHSQDKKSETQNDQCAPFCSCACCGVHGFQFQNYFYKEEKNSHFTDNKKQTVFYVYNNYKTIYLGIWQPPKLS</sequence>
<feature type="signal peptide" evidence="1">
    <location>
        <begin position="1"/>
        <end position="16"/>
    </location>
</feature>
<name>A0ABQ1TKB3_9FLAO</name>